<dbReference type="OrthoDB" id="9806939at2"/>
<dbReference type="Proteomes" id="UP000438760">
    <property type="component" value="Unassembled WGS sequence"/>
</dbReference>
<organism evidence="6 7">
    <name type="scientific">Myroides albus</name>
    <dbReference type="NCBI Taxonomy" id="2562892"/>
    <lineage>
        <taxon>Bacteria</taxon>
        <taxon>Pseudomonadati</taxon>
        <taxon>Bacteroidota</taxon>
        <taxon>Flavobacteriia</taxon>
        <taxon>Flavobacteriales</taxon>
        <taxon>Flavobacteriaceae</taxon>
        <taxon>Myroides</taxon>
    </lineage>
</organism>
<dbReference type="AlphaFoldDB" id="A0A6I3LMA8"/>
<dbReference type="RefSeq" id="WP_155092658.1">
    <property type="nucleotide sequence ID" value="NZ_WMJX01000024.1"/>
</dbReference>
<dbReference type="Gene3D" id="2.40.30.170">
    <property type="match status" value="1"/>
</dbReference>
<dbReference type="Pfam" id="PF25954">
    <property type="entry name" value="Beta-barrel_RND_2"/>
    <property type="match status" value="1"/>
</dbReference>
<evidence type="ECO:0000259" key="5">
    <source>
        <dbReference type="PROSITE" id="PS50846"/>
    </source>
</evidence>
<feature type="domain" description="HMA" evidence="5">
    <location>
        <begin position="443"/>
        <end position="509"/>
    </location>
</feature>
<dbReference type="GO" id="GO:0015679">
    <property type="term" value="P:plasma membrane copper ion transport"/>
    <property type="evidence" value="ECO:0007669"/>
    <property type="project" value="TreeGrafter"/>
</dbReference>
<dbReference type="SUPFAM" id="SSF111369">
    <property type="entry name" value="HlyD-like secretion proteins"/>
    <property type="match status" value="1"/>
</dbReference>
<sequence length="530" mass="58690">MDKIKNIFKNNIVKYISILLIGLLLGWLVFGGAATHEHNAEEAPTTEAATVWTCSMHPQIKMDKPGKCPLCAMDLIPLKSSDASDDTIDDSAIQMSKEAVALANIQTTRVSRKDPVKDIQLYGTIQVDERLQQSQTSHVNGRIEKLNVNFTGESVRQGQLIATIYSPELLTAQQELLEAVKLKDFQPLLVDAAKEKLRLWKMSESQINNVLNTGKVSPYVNVYANTSGIVVTKNVSEGDYISQGSVLYSVSNLSKIWAVFDAYENDLPFLKVGDNLEYTLQSLPGKVYSGKIAFINPIIDATTRTAKIRVETNNADNLLKPEMYANARIKAPMKEYKNEMVIPKSAVLWTGKRSIIYVKQQGTSTPAFLMREIVLGPSLGDNYVVMSGLNDKEEIVTNGVFTIDASAQLEGKKSMMNNEETVPQTGHSGHAMDSDNHSEHQKGDHAMFKVAGNCGLCKERIETAAKTVAGVISVDWIVDTKQLHLNYDKSKTTKQAVSQAIAKIGHDTEFHKATEKDYVNLHSCCQYERL</sequence>
<name>A0A6I3LMA8_9FLAO</name>
<keyword evidence="7" id="KW-1185">Reference proteome</keyword>
<dbReference type="InterPro" id="IPR006121">
    <property type="entry name" value="HMA_dom"/>
</dbReference>
<dbReference type="InterPro" id="IPR036163">
    <property type="entry name" value="HMA_dom_sf"/>
</dbReference>
<dbReference type="Pfam" id="PF25919">
    <property type="entry name" value="BSH_CusB"/>
    <property type="match status" value="1"/>
</dbReference>
<dbReference type="FunFam" id="2.40.30.170:FF:000010">
    <property type="entry name" value="Efflux RND transporter periplasmic adaptor subunit"/>
    <property type="match status" value="1"/>
</dbReference>
<dbReference type="PANTHER" id="PTHR30097">
    <property type="entry name" value="CATION EFFLUX SYSTEM PROTEIN CUSB"/>
    <property type="match status" value="1"/>
</dbReference>
<dbReference type="InterPro" id="IPR051909">
    <property type="entry name" value="MFP_Cation_Efflux"/>
</dbReference>
<keyword evidence="4" id="KW-0812">Transmembrane</keyword>
<dbReference type="InterPro" id="IPR058792">
    <property type="entry name" value="Beta-barrel_RND_2"/>
</dbReference>
<dbReference type="GO" id="GO:0022857">
    <property type="term" value="F:transmembrane transporter activity"/>
    <property type="evidence" value="ECO:0007669"/>
    <property type="project" value="InterPro"/>
</dbReference>
<evidence type="ECO:0000313" key="7">
    <source>
        <dbReference type="Proteomes" id="UP000438760"/>
    </source>
</evidence>
<feature type="transmembrane region" description="Helical" evidence="4">
    <location>
        <begin position="12"/>
        <end position="30"/>
    </location>
</feature>
<evidence type="ECO:0000256" key="3">
    <source>
        <dbReference type="SAM" id="MobiDB-lite"/>
    </source>
</evidence>
<evidence type="ECO:0000256" key="1">
    <source>
        <dbReference type="ARBA" id="ARBA00009477"/>
    </source>
</evidence>
<reference evidence="6 7" key="1">
    <citation type="submission" date="2019-11" db="EMBL/GenBank/DDBJ databases">
        <title>Genome of Strain BIT-d1.</title>
        <authorList>
            <person name="Yang Y."/>
        </authorList>
    </citation>
    <scope>NUCLEOTIDE SEQUENCE [LARGE SCALE GENOMIC DNA]</scope>
    <source>
        <strain evidence="6 7">BIT-d1</strain>
    </source>
</reference>
<gene>
    <name evidence="6" type="ORF">GJV76_10940</name>
</gene>
<dbReference type="Gene3D" id="2.40.420.20">
    <property type="match status" value="1"/>
</dbReference>
<dbReference type="Gene3D" id="3.30.70.100">
    <property type="match status" value="1"/>
</dbReference>
<dbReference type="NCBIfam" id="TIGR01730">
    <property type="entry name" value="RND_mfp"/>
    <property type="match status" value="1"/>
</dbReference>
<dbReference type="GO" id="GO:0060003">
    <property type="term" value="P:copper ion export"/>
    <property type="evidence" value="ECO:0007669"/>
    <property type="project" value="TreeGrafter"/>
</dbReference>
<dbReference type="GO" id="GO:0016020">
    <property type="term" value="C:membrane"/>
    <property type="evidence" value="ECO:0007669"/>
    <property type="project" value="InterPro"/>
</dbReference>
<keyword evidence="2" id="KW-0813">Transport</keyword>
<feature type="compositionally biased region" description="Basic and acidic residues" evidence="3">
    <location>
        <begin position="430"/>
        <end position="442"/>
    </location>
</feature>
<dbReference type="InterPro" id="IPR058791">
    <property type="entry name" value="3HB_CusB"/>
</dbReference>
<protein>
    <submittedName>
        <fullName evidence="6">Efflux RND transporter periplasmic adaptor subunit</fullName>
    </submittedName>
</protein>
<dbReference type="PROSITE" id="PS50846">
    <property type="entry name" value="HMA_2"/>
    <property type="match status" value="1"/>
</dbReference>
<dbReference type="Pfam" id="PF25869">
    <property type="entry name" value="3HB_CusB"/>
    <property type="match status" value="1"/>
</dbReference>
<feature type="region of interest" description="Disordered" evidence="3">
    <location>
        <begin position="419"/>
        <end position="442"/>
    </location>
</feature>
<comment type="caution">
    <text evidence="6">The sequence shown here is derived from an EMBL/GenBank/DDBJ whole genome shotgun (WGS) entry which is preliminary data.</text>
</comment>
<evidence type="ECO:0000256" key="2">
    <source>
        <dbReference type="ARBA" id="ARBA00022448"/>
    </source>
</evidence>
<dbReference type="EMBL" id="WMJX01000024">
    <property type="protein sequence ID" value="MTG98636.1"/>
    <property type="molecule type" value="Genomic_DNA"/>
</dbReference>
<dbReference type="Pfam" id="PF19335">
    <property type="entry name" value="HMBD"/>
    <property type="match status" value="1"/>
</dbReference>
<dbReference type="InterPro" id="IPR058790">
    <property type="entry name" value="BSH_CusB"/>
</dbReference>
<dbReference type="GO" id="GO:0046914">
    <property type="term" value="F:transition metal ion binding"/>
    <property type="evidence" value="ECO:0007669"/>
    <property type="project" value="TreeGrafter"/>
</dbReference>
<dbReference type="GO" id="GO:0030288">
    <property type="term" value="C:outer membrane-bounded periplasmic space"/>
    <property type="evidence" value="ECO:0007669"/>
    <property type="project" value="TreeGrafter"/>
</dbReference>
<keyword evidence="4" id="KW-0472">Membrane</keyword>
<evidence type="ECO:0000256" key="4">
    <source>
        <dbReference type="SAM" id="Phobius"/>
    </source>
</evidence>
<dbReference type="SUPFAM" id="SSF55008">
    <property type="entry name" value="HMA, heavy metal-associated domain"/>
    <property type="match status" value="1"/>
</dbReference>
<dbReference type="PANTHER" id="PTHR30097:SF15">
    <property type="entry name" value="CATION EFFLUX SYSTEM PROTEIN CUSB"/>
    <property type="match status" value="1"/>
</dbReference>
<dbReference type="Gene3D" id="6.10.140.730">
    <property type="match status" value="1"/>
</dbReference>
<accession>A0A6I3LMA8</accession>
<dbReference type="InterPro" id="IPR045800">
    <property type="entry name" value="HMBD"/>
</dbReference>
<comment type="similarity">
    <text evidence="1">Belongs to the membrane fusion protein (MFP) (TC 8.A.1) family.</text>
</comment>
<evidence type="ECO:0000313" key="6">
    <source>
        <dbReference type="EMBL" id="MTG98636.1"/>
    </source>
</evidence>
<proteinExistence type="inferred from homology"/>
<dbReference type="InterPro" id="IPR006143">
    <property type="entry name" value="RND_pump_MFP"/>
</dbReference>
<keyword evidence="4" id="KW-1133">Transmembrane helix</keyword>